<keyword evidence="2" id="KW-0813">Transport</keyword>
<organism evidence="6 7">
    <name type="scientific">Polarella glacialis</name>
    <name type="common">Dinoflagellate</name>
    <dbReference type="NCBI Taxonomy" id="89957"/>
    <lineage>
        <taxon>Eukaryota</taxon>
        <taxon>Sar</taxon>
        <taxon>Alveolata</taxon>
        <taxon>Dinophyceae</taxon>
        <taxon>Suessiales</taxon>
        <taxon>Suessiaceae</taxon>
        <taxon>Polarella</taxon>
    </lineage>
</organism>
<dbReference type="AlphaFoldDB" id="A0A813LC46"/>
<accession>A0A813LC46</accession>
<name>A0A813LC46_POLGL</name>
<comment type="subcellular location">
    <subcellularLocation>
        <location evidence="1">Membrane</location>
        <topology evidence="1">Multi-pass membrane protein</topology>
    </subcellularLocation>
</comment>
<comment type="caution">
    <text evidence="6">The sequence shown here is derived from an EMBL/GenBank/DDBJ whole genome shotgun (WGS) entry which is preliminary data.</text>
</comment>
<evidence type="ECO:0000256" key="2">
    <source>
        <dbReference type="ARBA" id="ARBA00022448"/>
    </source>
</evidence>
<reference evidence="6" key="1">
    <citation type="submission" date="2021-02" db="EMBL/GenBank/DDBJ databases">
        <authorList>
            <person name="Dougan E. K."/>
            <person name="Rhodes N."/>
            <person name="Thang M."/>
            <person name="Chan C."/>
        </authorList>
    </citation>
    <scope>NUCLEOTIDE SEQUENCE</scope>
</reference>
<sequence>SNPDLEMEARSWDVSSNIPDLEMEACDDVKAPSAVKLELRLTDPWNIGLTMNKFVAGFVLGSLYPAQNGLLLGYFNMDGYLFGASKSLWESPRILIVLFGIISDSKPIMGRRRGPYMAIGCFC</sequence>
<evidence type="ECO:0000256" key="4">
    <source>
        <dbReference type="ARBA" id="ARBA00022989"/>
    </source>
</evidence>
<keyword evidence="4" id="KW-1133">Transmembrane helix</keyword>
<dbReference type="GO" id="GO:0016020">
    <property type="term" value="C:membrane"/>
    <property type="evidence" value="ECO:0007669"/>
    <property type="project" value="UniProtKB-SubCell"/>
</dbReference>
<evidence type="ECO:0000256" key="5">
    <source>
        <dbReference type="ARBA" id="ARBA00023136"/>
    </source>
</evidence>
<evidence type="ECO:0000256" key="3">
    <source>
        <dbReference type="ARBA" id="ARBA00022692"/>
    </source>
</evidence>
<keyword evidence="5" id="KW-0472">Membrane</keyword>
<dbReference type="Proteomes" id="UP000626109">
    <property type="component" value="Unassembled WGS sequence"/>
</dbReference>
<keyword evidence="3" id="KW-0812">Transmembrane</keyword>
<evidence type="ECO:0000313" key="6">
    <source>
        <dbReference type="EMBL" id="CAE8722231.1"/>
    </source>
</evidence>
<feature type="non-terminal residue" evidence="6">
    <location>
        <position position="123"/>
    </location>
</feature>
<dbReference type="PANTHER" id="PTHR31585">
    <property type="entry name" value="FOLATE-BIOPTERIN TRANSPORTER 1, CHLOROPLASTIC"/>
    <property type="match status" value="1"/>
</dbReference>
<dbReference type="EMBL" id="CAJNNW010034298">
    <property type="protein sequence ID" value="CAE8722231.1"/>
    <property type="molecule type" value="Genomic_DNA"/>
</dbReference>
<proteinExistence type="predicted"/>
<gene>
    <name evidence="6" type="ORF">PGLA2088_LOCUS42396</name>
</gene>
<protein>
    <submittedName>
        <fullName evidence="6">Uncharacterized protein</fullName>
    </submittedName>
</protein>
<evidence type="ECO:0000313" key="7">
    <source>
        <dbReference type="Proteomes" id="UP000626109"/>
    </source>
</evidence>
<dbReference type="PANTHER" id="PTHR31585:SF5">
    <property type="entry name" value="RNA-BINDING S4 DOMAIN-CONTAINING PROTEIN"/>
    <property type="match status" value="1"/>
</dbReference>
<evidence type="ECO:0000256" key="1">
    <source>
        <dbReference type="ARBA" id="ARBA00004141"/>
    </source>
</evidence>
<dbReference type="InterPro" id="IPR039309">
    <property type="entry name" value="BT1"/>
</dbReference>